<dbReference type="Pfam" id="PF13489">
    <property type="entry name" value="Methyltransf_23"/>
    <property type="match status" value="1"/>
</dbReference>
<reference evidence="3 4" key="1">
    <citation type="journal article" date="2017" name="ISME J.">
        <title>Potential for microbial H2 and metal transformations associated with novel bacteria and archaea in deep terrestrial subsurface sediments.</title>
        <authorList>
            <person name="Hernsdorf A.W."/>
            <person name="Amano Y."/>
            <person name="Miyakawa K."/>
            <person name="Ise K."/>
            <person name="Suzuki Y."/>
            <person name="Anantharaman K."/>
            <person name="Probst A."/>
            <person name="Burstein D."/>
            <person name="Thomas B.C."/>
            <person name="Banfield J.F."/>
        </authorList>
    </citation>
    <scope>NUCLEOTIDE SEQUENCE [LARGE SCALE GENOMIC DNA]</scope>
    <source>
        <strain evidence="3">HGW-Wallbacteria-1</strain>
    </source>
</reference>
<dbReference type="InterPro" id="IPR038576">
    <property type="entry name" value="Methyltransf_Zn-bd_dom_put_sf"/>
</dbReference>
<gene>
    <name evidence="3" type="ORF">CVV64_13025</name>
</gene>
<dbReference type="PANTHER" id="PTHR43861">
    <property type="entry name" value="TRANS-ACONITATE 2-METHYLTRANSFERASE-RELATED"/>
    <property type="match status" value="1"/>
</dbReference>
<evidence type="ECO:0000259" key="1">
    <source>
        <dbReference type="Pfam" id="PF08421"/>
    </source>
</evidence>
<protein>
    <submittedName>
        <fullName evidence="3">SAM-dependent methyltransferase</fullName>
    </submittedName>
</protein>
<dbReference type="InterPro" id="IPR013630">
    <property type="entry name" value="Methyltransf_Zn-bd_dom_put"/>
</dbReference>
<dbReference type="GO" id="GO:0008168">
    <property type="term" value="F:methyltransferase activity"/>
    <property type="evidence" value="ECO:0007669"/>
    <property type="project" value="UniProtKB-KW"/>
</dbReference>
<comment type="caution">
    <text evidence="3">The sequence shown here is derived from an EMBL/GenBank/DDBJ whole genome shotgun (WGS) entry which is preliminary data.</text>
</comment>
<keyword evidence="3" id="KW-0489">Methyltransferase</keyword>
<feature type="domain" description="C-methyltransferase" evidence="2">
    <location>
        <begin position="244"/>
        <end position="404"/>
    </location>
</feature>
<accession>A0A2N1PN85</accession>
<dbReference type="PANTHER" id="PTHR43861:SF5">
    <property type="entry name" value="BLL5978 PROTEIN"/>
    <property type="match status" value="1"/>
</dbReference>
<dbReference type="InterPro" id="IPR013691">
    <property type="entry name" value="MeTrfase_14"/>
</dbReference>
<name>A0A2N1PN85_9BACT</name>
<dbReference type="Proteomes" id="UP000233256">
    <property type="component" value="Unassembled WGS sequence"/>
</dbReference>
<dbReference type="SUPFAM" id="SSF53335">
    <property type="entry name" value="S-adenosyl-L-methionine-dependent methyltransferases"/>
    <property type="match status" value="1"/>
</dbReference>
<dbReference type="EMBL" id="PGXC01000013">
    <property type="protein sequence ID" value="PKK89722.1"/>
    <property type="molecule type" value="Genomic_DNA"/>
</dbReference>
<evidence type="ECO:0000313" key="3">
    <source>
        <dbReference type="EMBL" id="PKK89722.1"/>
    </source>
</evidence>
<keyword evidence="3" id="KW-0808">Transferase</keyword>
<dbReference type="GO" id="GO:0032259">
    <property type="term" value="P:methylation"/>
    <property type="evidence" value="ECO:0007669"/>
    <property type="project" value="UniProtKB-KW"/>
</dbReference>
<dbReference type="Pfam" id="PF08421">
    <property type="entry name" value="Methyltransf_13"/>
    <property type="match status" value="1"/>
</dbReference>
<dbReference type="InterPro" id="IPR029063">
    <property type="entry name" value="SAM-dependent_MTases_sf"/>
</dbReference>
<proteinExistence type="predicted"/>
<evidence type="ECO:0000313" key="4">
    <source>
        <dbReference type="Proteomes" id="UP000233256"/>
    </source>
</evidence>
<feature type="domain" description="Methyltransferase putative zinc binding" evidence="1">
    <location>
        <begin position="3"/>
        <end position="60"/>
    </location>
</feature>
<organism evidence="3 4">
    <name type="scientific">Candidatus Wallbacteria bacterium HGW-Wallbacteria-1</name>
    <dbReference type="NCBI Taxonomy" id="2013854"/>
    <lineage>
        <taxon>Bacteria</taxon>
        <taxon>Candidatus Walliibacteriota</taxon>
    </lineage>
</organism>
<dbReference type="Gene3D" id="6.20.50.110">
    <property type="entry name" value="Methyltransferase, zinc-binding domain"/>
    <property type="match status" value="1"/>
</dbReference>
<evidence type="ECO:0000259" key="2">
    <source>
        <dbReference type="Pfam" id="PF08484"/>
    </source>
</evidence>
<dbReference type="Gene3D" id="3.40.50.720">
    <property type="entry name" value="NAD(P)-binding Rossmann-like Domain"/>
    <property type="match status" value="1"/>
</dbReference>
<dbReference type="AlphaFoldDB" id="A0A2N1PN85"/>
<dbReference type="Gene3D" id="3.40.50.150">
    <property type="entry name" value="Vaccinia Virus protein VP39"/>
    <property type="match status" value="1"/>
</dbReference>
<sequence length="411" mass="46719">MKCRFCNTSLIYTFADLVSAPPSNDYLTEEQLKRPEVFYPLKALVCHSCFLVQIDEFQPVHDHFSADYAYFSSYSSSWLNHAARYVEMIVEKLSLTESSSVVEIASNDGYLLQYMKKKGIPCLGIEPAAGTAMVAIEKGIQTLQEFFGKDLAIRLKSENKKFDLIIGNNVLAHVPDICDFVEGLSLILAENGTITMEFPHLMKLITENQFDTIYHEHFSYLSFSTVRQIFDHFGLTVYDVEQLPTHGGSLRIYVKNSRNIEITVKEHVDALCCDEKTAGMRNIEFYKGFQTQIDRTRDAFLAWLLNEKRAGRRVVAYGAAAKGNTLLNYCGIRGSSLIEYVVDASPHKQGKFLPGSHIPVVNESRLKESKPDRIVILPWNLKEEIKEQLRYVREWGAEFVTVVPDLQVAEI</sequence>
<dbReference type="Pfam" id="PF08484">
    <property type="entry name" value="Methyltransf_14"/>
    <property type="match status" value="1"/>
</dbReference>